<comment type="similarity">
    <text evidence="2">Belongs to the beta-class carbonic anhydrase family.</text>
</comment>
<dbReference type="GO" id="GO:0008270">
    <property type="term" value="F:zinc ion binding"/>
    <property type="evidence" value="ECO:0007669"/>
    <property type="project" value="InterPro"/>
</dbReference>
<evidence type="ECO:0000313" key="6">
    <source>
        <dbReference type="Proteomes" id="UP000538666"/>
    </source>
</evidence>
<comment type="caution">
    <text evidence="5">The sequence shown here is derived from an EMBL/GenBank/DDBJ whole genome shotgun (WGS) entry which is preliminary data.</text>
</comment>
<dbReference type="InterPro" id="IPR001765">
    <property type="entry name" value="Carbonic_anhydrase"/>
</dbReference>
<dbReference type="OrthoDB" id="9792260at2"/>
<keyword evidence="6" id="KW-1185">Reference proteome</keyword>
<evidence type="ECO:0000256" key="4">
    <source>
        <dbReference type="ARBA" id="ARBA00022833"/>
    </source>
</evidence>
<evidence type="ECO:0000256" key="2">
    <source>
        <dbReference type="ARBA" id="ARBA00006217"/>
    </source>
</evidence>
<dbReference type="EC" id="4.2.1.1" evidence="5"/>
<keyword evidence="3" id="KW-0479">Metal-binding</keyword>
<proteinExistence type="inferred from homology"/>
<evidence type="ECO:0000256" key="3">
    <source>
        <dbReference type="ARBA" id="ARBA00022723"/>
    </source>
</evidence>
<dbReference type="GO" id="GO:0004089">
    <property type="term" value="F:carbonate dehydratase activity"/>
    <property type="evidence" value="ECO:0007669"/>
    <property type="project" value="UniProtKB-EC"/>
</dbReference>
<protein>
    <submittedName>
        <fullName evidence="5">Carbonic anhydrase</fullName>
        <ecNumber evidence="5">4.2.1.1</ecNumber>
    </submittedName>
</protein>
<comment type="cofactor">
    <cofactor evidence="1">
        <name>Zn(2+)</name>
        <dbReference type="ChEBI" id="CHEBI:29105"/>
    </cofactor>
</comment>
<evidence type="ECO:0000256" key="1">
    <source>
        <dbReference type="ARBA" id="ARBA00001947"/>
    </source>
</evidence>
<dbReference type="Gene3D" id="3.40.1050.10">
    <property type="entry name" value="Carbonic anhydrase"/>
    <property type="match status" value="1"/>
</dbReference>
<evidence type="ECO:0000313" key="5">
    <source>
        <dbReference type="EMBL" id="MBB6144368.1"/>
    </source>
</evidence>
<dbReference type="PANTHER" id="PTHR43175">
    <property type="entry name" value="CARBONIC ANHYDRASE"/>
    <property type="match status" value="1"/>
</dbReference>
<dbReference type="EMBL" id="JACHEK010000004">
    <property type="protein sequence ID" value="MBB6144368.1"/>
    <property type="molecule type" value="Genomic_DNA"/>
</dbReference>
<dbReference type="SUPFAM" id="SSF53056">
    <property type="entry name" value="beta-carbonic anhydrase, cab"/>
    <property type="match status" value="1"/>
</dbReference>
<keyword evidence="5" id="KW-0456">Lyase</keyword>
<accession>A0A841K136</accession>
<name>A0A841K136_9BACT</name>
<dbReference type="AlphaFoldDB" id="A0A841K136"/>
<dbReference type="PANTHER" id="PTHR43175:SF3">
    <property type="entry name" value="CARBON DISULFIDE HYDROLASE"/>
    <property type="match status" value="1"/>
</dbReference>
<sequence>MISTEDSRKADDFDAFVYSQSPGYNELNMRVAFKNAIPLRTIVIYCYDPRAVQIPFALAKIWPDEVYPGELVFDERGNKVGSTTTIFPIVVAGGRAIDALRSITIGQHLFGVQNIVVAHHTFCGTSSFTADGLIEAFQAEQGTDLSEVYERDSLAISHFRSSLQQDVDLLRASAGVPRTVGIYGYLFNIDTDEFTLIVKDTQHGR</sequence>
<gene>
    <name evidence="5" type="ORF">HNQ77_002320</name>
</gene>
<dbReference type="Proteomes" id="UP000538666">
    <property type="component" value="Unassembled WGS sequence"/>
</dbReference>
<keyword evidence="4" id="KW-0862">Zinc</keyword>
<organism evidence="5 6">
    <name type="scientific">Silvibacterium bohemicum</name>
    <dbReference type="NCBI Taxonomy" id="1577686"/>
    <lineage>
        <taxon>Bacteria</taxon>
        <taxon>Pseudomonadati</taxon>
        <taxon>Acidobacteriota</taxon>
        <taxon>Terriglobia</taxon>
        <taxon>Terriglobales</taxon>
        <taxon>Acidobacteriaceae</taxon>
        <taxon>Silvibacterium</taxon>
    </lineage>
</organism>
<reference evidence="5 6" key="1">
    <citation type="submission" date="2020-08" db="EMBL/GenBank/DDBJ databases">
        <title>Genomic Encyclopedia of Type Strains, Phase IV (KMG-IV): sequencing the most valuable type-strain genomes for metagenomic binning, comparative biology and taxonomic classification.</title>
        <authorList>
            <person name="Goeker M."/>
        </authorList>
    </citation>
    <scope>NUCLEOTIDE SEQUENCE [LARGE SCALE GENOMIC DNA]</scope>
    <source>
        <strain evidence="5 6">DSM 103733</strain>
    </source>
</reference>
<dbReference type="RefSeq" id="WP_050059000.1">
    <property type="nucleotide sequence ID" value="NZ_JACHEK010000004.1"/>
</dbReference>
<dbReference type="InterPro" id="IPR036874">
    <property type="entry name" value="Carbonic_anhydrase_sf"/>
</dbReference>